<dbReference type="AlphaFoldDB" id="A0ABD0UQA3"/>
<evidence type="ECO:0000256" key="1">
    <source>
        <dbReference type="SAM" id="MobiDB-lite"/>
    </source>
</evidence>
<feature type="compositionally biased region" description="Basic and acidic residues" evidence="1">
    <location>
        <begin position="140"/>
        <end position="157"/>
    </location>
</feature>
<protein>
    <submittedName>
        <fullName evidence="2">Uncharacterized protein</fullName>
    </submittedName>
</protein>
<name>A0ABD0UQA3_DENTH</name>
<comment type="caution">
    <text evidence="2">The sequence shown here is derived from an EMBL/GenBank/DDBJ whole genome shotgun (WGS) entry which is preliminary data.</text>
</comment>
<sequence>MTSNLAVATSTAAAAAIVNDVLTLLLRLLFMFCAGEDYEGYNCCRDTKHEKSSGYCRAAALLTCVGEFLQYACHVIDSNKTGSRRFYRLFITVPKISQKFFKESNKGRKMLSKEAKQLPLATLLRHYFTLKHAKLKQQQRHGDEDEESKPNTKEEKL</sequence>
<proteinExistence type="predicted"/>
<accession>A0ABD0UQA3</accession>
<reference evidence="2 3" key="1">
    <citation type="journal article" date="2024" name="Plant Biotechnol. J.">
        <title>Dendrobium thyrsiflorum genome and its molecular insights into genes involved in important horticultural traits.</title>
        <authorList>
            <person name="Chen B."/>
            <person name="Wang J.Y."/>
            <person name="Zheng P.J."/>
            <person name="Li K.L."/>
            <person name="Liang Y.M."/>
            <person name="Chen X.F."/>
            <person name="Zhang C."/>
            <person name="Zhao X."/>
            <person name="He X."/>
            <person name="Zhang G.Q."/>
            <person name="Liu Z.J."/>
            <person name="Xu Q."/>
        </authorList>
    </citation>
    <scope>NUCLEOTIDE SEQUENCE [LARGE SCALE GENOMIC DNA]</scope>
    <source>
        <strain evidence="2">GZMU011</strain>
    </source>
</reference>
<gene>
    <name evidence="2" type="ORF">M5K25_015203</name>
</gene>
<organism evidence="2 3">
    <name type="scientific">Dendrobium thyrsiflorum</name>
    <name type="common">Pinecone-like raceme dendrobium</name>
    <name type="synonym">Orchid</name>
    <dbReference type="NCBI Taxonomy" id="117978"/>
    <lineage>
        <taxon>Eukaryota</taxon>
        <taxon>Viridiplantae</taxon>
        <taxon>Streptophyta</taxon>
        <taxon>Embryophyta</taxon>
        <taxon>Tracheophyta</taxon>
        <taxon>Spermatophyta</taxon>
        <taxon>Magnoliopsida</taxon>
        <taxon>Liliopsida</taxon>
        <taxon>Asparagales</taxon>
        <taxon>Orchidaceae</taxon>
        <taxon>Epidendroideae</taxon>
        <taxon>Malaxideae</taxon>
        <taxon>Dendrobiinae</taxon>
        <taxon>Dendrobium</taxon>
    </lineage>
</organism>
<evidence type="ECO:0000313" key="3">
    <source>
        <dbReference type="Proteomes" id="UP001552299"/>
    </source>
</evidence>
<keyword evidence="3" id="KW-1185">Reference proteome</keyword>
<dbReference type="EMBL" id="JANQDX010000012">
    <property type="protein sequence ID" value="KAL0914819.1"/>
    <property type="molecule type" value="Genomic_DNA"/>
</dbReference>
<feature type="region of interest" description="Disordered" evidence="1">
    <location>
        <begin position="134"/>
        <end position="157"/>
    </location>
</feature>
<evidence type="ECO:0000313" key="2">
    <source>
        <dbReference type="EMBL" id="KAL0914819.1"/>
    </source>
</evidence>
<dbReference type="Proteomes" id="UP001552299">
    <property type="component" value="Unassembled WGS sequence"/>
</dbReference>